<dbReference type="InterPro" id="IPR018496">
    <property type="entry name" value="PsdUridine_synth_RsuA/RluB_CS"/>
</dbReference>
<dbReference type="CDD" id="cd00165">
    <property type="entry name" value="S4"/>
    <property type="match status" value="1"/>
</dbReference>
<dbReference type="InterPro" id="IPR020103">
    <property type="entry name" value="PsdUridine_synth_cat_dom_sf"/>
</dbReference>
<feature type="compositionally biased region" description="Basic and acidic residues" evidence="7">
    <location>
        <begin position="530"/>
        <end position="636"/>
    </location>
</feature>
<name>A0A068SLD0_NEOGA</name>
<feature type="compositionally biased region" description="Basic and acidic residues" evidence="7">
    <location>
        <begin position="456"/>
        <end position="522"/>
    </location>
</feature>
<proteinExistence type="inferred from homology"/>
<evidence type="ECO:0000256" key="1">
    <source>
        <dbReference type="ARBA" id="ARBA00000073"/>
    </source>
</evidence>
<dbReference type="NCBIfam" id="TIGR00093">
    <property type="entry name" value="pseudouridine synthase"/>
    <property type="match status" value="1"/>
</dbReference>
<dbReference type="PROSITE" id="PS50889">
    <property type="entry name" value="S4"/>
    <property type="match status" value="1"/>
</dbReference>
<dbReference type="PANTHER" id="PTHR47683">
    <property type="entry name" value="PSEUDOURIDINE SYNTHASE FAMILY PROTEIN-RELATED"/>
    <property type="match status" value="1"/>
</dbReference>
<gene>
    <name evidence="9" type="ORF">RG540_CH04330</name>
</gene>
<dbReference type="GeneID" id="24258039"/>
<feature type="compositionally biased region" description="Gly residues" evidence="7">
    <location>
        <begin position="683"/>
        <end position="733"/>
    </location>
</feature>
<evidence type="ECO:0000256" key="6">
    <source>
        <dbReference type="RuleBase" id="RU003887"/>
    </source>
</evidence>
<evidence type="ECO:0000256" key="5">
    <source>
        <dbReference type="PROSITE-ProRule" id="PRU00182"/>
    </source>
</evidence>
<organism evidence="9 10">
    <name type="scientific">Neorhizobium galegae bv. orientalis str. HAMBI 540</name>
    <dbReference type="NCBI Taxonomy" id="1028800"/>
    <lineage>
        <taxon>Bacteria</taxon>
        <taxon>Pseudomonadati</taxon>
        <taxon>Pseudomonadota</taxon>
        <taxon>Alphaproteobacteria</taxon>
        <taxon>Hyphomicrobiales</taxon>
        <taxon>Rhizobiaceae</taxon>
        <taxon>Rhizobium/Agrobacterium group</taxon>
        <taxon>Neorhizobium</taxon>
    </lineage>
</organism>
<dbReference type="InterPro" id="IPR002942">
    <property type="entry name" value="S4_RNA-bd"/>
</dbReference>
<dbReference type="eggNOG" id="COG1187">
    <property type="taxonomic scope" value="Bacteria"/>
</dbReference>
<dbReference type="EC" id="5.4.99.-" evidence="6"/>
<feature type="compositionally biased region" description="Basic and acidic residues" evidence="7">
    <location>
        <begin position="335"/>
        <end position="384"/>
    </location>
</feature>
<evidence type="ECO:0000256" key="2">
    <source>
        <dbReference type="ARBA" id="ARBA00008348"/>
    </source>
</evidence>
<evidence type="ECO:0000313" key="10">
    <source>
        <dbReference type="Proteomes" id="UP000028181"/>
    </source>
</evidence>
<dbReference type="InterPro" id="IPR036986">
    <property type="entry name" value="S4_RNA-bd_sf"/>
</dbReference>
<evidence type="ECO:0000259" key="8">
    <source>
        <dbReference type="SMART" id="SM00363"/>
    </source>
</evidence>
<feature type="compositionally biased region" description="Basic and acidic residues" evidence="7">
    <location>
        <begin position="644"/>
        <end position="681"/>
    </location>
</feature>
<dbReference type="InterPro" id="IPR042092">
    <property type="entry name" value="PsdUridine_s_RsuA/RluB/E/F_cat"/>
</dbReference>
<dbReference type="PROSITE" id="PS01149">
    <property type="entry name" value="PSI_RSU"/>
    <property type="match status" value="1"/>
</dbReference>
<feature type="domain" description="RNA-binding S4" evidence="8">
    <location>
        <begin position="77"/>
        <end position="134"/>
    </location>
</feature>
<dbReference type="Proteomes" id="UP000028181">
    <property type="component" value="Chromosome I"/>
</dbReference>
<dbReference type="SUPFAM" id="SSF55174">
    <property type="entry name" value="Alpha-L RNA-binding motif"/>
    <property type="match status" value="1"/>
</dbReference>
<evidence type="ECO:0000256" key="4">
    <source>
        <dbReference type="ARBA" id="ARBA00023235"/>
    </source>
</evidence>
<dbReference type="GO" id="GO:0120159">
    <property type="term" value="F:rRNA pseudouridine synthase activity"/>
    <property type="evidence" value="ECO:0007669"/>
    <property type="project" value="UniProtKB-ARBA"/>
</dbReference>
<dbReference type="KEGG" id="ngg:RG540_CH04330"/>
<keyword evidence="10" id="KW-1185">Reference proteome</keyword>
<dbReference type="Gene3D" id="3.30.70.1560">
    <property type="entry name" value="Alpha-L RNA-binding motif"/>
    <property type="match status" value="1"/>
</dbReference>
<dbReference type="GO" id="GO:0000455">
    <property type="term" value="P:enzyme-directed rRNA pseudouridine synthesis"/>
    <property type="evidence" value="ECO:0007669"/>
    <property type="project" value="UniProtKB-ARBA"/>
</dbReference>
<feature type="compositionally biased region" description="Basic and acidic residues" evidence="7">
    <location>
        <begin position="1"/>
        <end position="21"/>
    </location>
</feature>
<keyword evidence="4 6" id="KW-0413">Isomerase</keyword>
<reference evidence="10" key="1">
    <citation type="journal article" date="2014" name="BMC Genomics">
        <title>Genome sequencing of two Neorhizobium galegae strains reveals a noeT gene responsible for the unusual acetylation of the nodulation factors.</title>
        <authorList>
            <person name="Osterman J."/>
            <person name="Marsh J."/>
            <person name="Laine P.K."/>
            <person name="Zeng Z."/>
            <person name="Alatalo E."/>
            <person name="Sullivan J.T."/>
            <person name="Young J.P."/>
            <person name="Thomas-Oates J."/>
            <person name="Paulin L."/>
            <person name="Lindstrom K."/>
        </authorList>
    </citation>
    <scope>NUCLEOTIDE SEQUENCE [LARGE SCALE GENOMIC DNA]</scope>
    <source>
        <strain evidence="10">HAMBI 540</strain>
    </source>
</reference>
<dbReference type="EMBL" id="HG938353">
    <property type="protein sequence ID" value="CDN46624.1"/>
    <property type="molecule type" value="Genomic_DNA"/>
</dbReference>
<dbReference type="PANTHER" id="PTHR47683:SF3">
    <property type="entry name" value="RIBOSOMAL LARGE SUBUNIT PSEUDOURIDINE SYNTHASE B"/>
    <property type="match status" value="1"/>
</dbReference>
<accession>A0A068SLD0</accession>
<dbReference type="OrthoDB" id="9807213at2"/>
<feature type="compositionally biased region" description="Basic and acidic residues" evidence="7">
    <location>
        <begin position="424"/>
        <end position="441"/>
    </location>
</feature>
<feature type="region of interest" description="Disordered" evidence="7">
    <location>
        <begin position="325"/>
        <end position="742"/>
    </location>
</feature>
<dbReference type="InterPro" id="IPR050343">
    <property type="entry name" value="RsuA_PseudoU_synthase"/>
</dbReference>
<evidence type="ECO:0000256" key="3">
    <source>
        <dbReference type="ARBA" id="ARBA00022884"/>
    </source>
</evidence>
<evidence type="ECO:0000256" key="7">
    <source>
        <dbReference type="SAM" id="MobiDB-lite"/>
    </source>
</evidence>
<feature type="compositionally biased region" description="Low complexity" evidence="7">
    <location>
        <begin position="24"/>
        <end position="38"/>
    </location>
</feature>
<comment type="catalytic activity">
    <reaction evidence="1">
        <text>a uridine in RNA = a pseudouridine in RNA</text>
        <dbReference type="Rhea" id="RHEA:48348"/>
        <dbReference type="Rhea" id="RHEA-COMP:12068"/>
        <dbReference type="Rhea" id="RHEA-COMP:12069"/>
        <dbReference type="ChEBI" id="CHEBI:65314"/>
        <dbReference type="ChEBI" id="CHEBI:65315"/>
    </reaction>
</comment>
<dbReference type="RefSeq" id="WP_051909221.1">
    <property type="nucleotide sequence ID" value="NZ_HG938353.1"/>
</dbReference>
<dbReference type="GO" id="GO:0003723">
    <property type="term" value="F:RNA binding"/>
    <property type="evidence" value="ECO:0007669"/>
    <property type="project" value="UniProtKB-KW"/>
</dbReference>
<dbReference type="HOGENOM" id="CLU_024979_1_0_5"/>
<dbReference type="Pfam" id="PF00849">
    <property type="entry name" value="PseudoU_synth_2"/>
    <property type="match status" value="1"/>
</dbReference>
<dbReference type="Pfam" id="PF01479">
    <property type="entry name" value="S4"/>
    <property type="match status" value="1"/>
</dbReference>
<dbReference type="InterPro" id="IPR000748">
    <property type="entry name" value="PsdUridine_synth_RsuA/RluB/E/F"/>
</dbReference>
<sequence length="742" mass="81257">MNSKDKPKRGEGKTFVRETKPRAAPKAGAAGKAGFSAKEGLGPRKSSAAKSGAEKAAKPVRKLPPAPETMEAEGKPERISKILARVGVASRRDIERMIMEGRVSLNGKVLDTPVVNVTLADRIEVDGMPIRGIERTRLWLYHKPAGLVTTNSDPEGRATVFDNLPEGLPRVLSIGRLDINTEGLLLLTNDGGLSRVLELPTTGWLRRYRVRAHGEIKQEELDKLKEGIAVEGVLYGSIDATLDRSQGSNVWITMGLREGKNREIKNVLGALGLEVNRLIRISYGPFQLGDLPEGQVVEVRGRMLRDQLGPRLIEESKANFDAPIYTEIAADEEEKPARAERSEWTARPERTERPRAGKPEDRREKPSGRPDTQRDDRKFADKPRGAKPFGNRAEDEDDRPKKRPPMGTSRTANVWMAPGARPTTESKTRKSSARAEAEQLFKKPTPQNDRPVIVNRAEEDHDWIRADGPDKPEKADFGRKKSFGDRPDRGDRPVGDKPRGERSFGDKPRGDRKPREGGDRPRTKSFSGDARSERPRGERAFGDRPPRGDRPFGDKPRGDRPFADRKPRADGDRPARAFGEGRPERPRGERPSGARPPRGDRPFSDKPRGERSFGDKPRGERSFGDRKPREDGERPARSFSAGEGRSERPRSDRPFSDRPPRGDRPAGDRPTGDRPAGDRPRGGKPGGKPLGAKPGGGKSFGGKPSGGRGKPAGAGGKPGGKPGGRPASGGRPAGGKPRTPRG</sequence>
<dbReference type="SUPFAM" id="SSF55120">
    <property type="entry name" value="Pseudouridine synthase"/>
    <property type="match status" value="1"/>
</dbReference>
<comment type="similarity">
    <text evidence="2 6">Belongs to the pseudouridine synthase RsuA family.</text>
</comment>
<dbReference type="AlphaFoldDB" id="A0A068SLD0"/>
<evidence type="ECO:0000313" key="9">
    <source>
        <dbReference type="EMBL" id="CDN46624.1"/>
    </source>
</evidence>
<protein>
    <recommendedName>
        <fullName evidence="6">Pseudouridine synthase</fullName>
        <ecNumber evidence="6">5.4.99.-</ecNumber>
    </recommendedName>
</protein>
<dbReference type="InterPro" id="IPR006145">
    <property type="entry name" value="PsdUridine_synth_RsuA/RluA"/>
</dbReference>
<keyword evidence="3 5" id="KW-0694">RNA-binding</keyword>
<dbReference type="Gene3D" id="3.30.70.580">
    <property type="entry name" value="Pseudouridine synthase I, catalytic domain, N-terminal subdomain"/>
    <property type="match status" value="1"/>
</dbReference>
<dbReference type="InterPro" id="IPR020094">
    <property type="entry name" value="TruA/RsuA/RluB/E/F_N"/>
</dbReference>
<dbReference type="PATRIC" id="fig|1028800.3.peg.429"/>
<dbReference type="Gene3D" id="3.10.290.10">
    <property type="entry name" value="RNA-binding S4 domain"/>
    <property type="match status" value="1"/>
</dbReference>
<feature type="region of interest" description="Disordered" evidence="7">
    <location>
        <begin position="1"/>
        <end position="76"/>
    </location>
</feature>
<dbReference type="SMART" id="SM00363">
    <property type="entry name" value="S4"/>
    <property type="match status" value="1"/>
</dbReference>